<accession>A0A9N9P155</accession>
<keyword evidence="2" id="KW-1185">Reference proteome</keyword>
<comment type="caution">
    <text evidence="1">The sequence shown here is derived from an EMBL/GenBank/DDBJ whole genome shotgun (WGS) entry which is preliminary data.</text>
</comment>
<proteinExistence type="predicted"/>
<reference evidence="1" key="1">
    <citation type="submission" date="2021-06" db="EMBL/GenBank/DDBJ databases">
        <authorList>
            <person name="Kallberg Y."/>
            <person name="Tangrot J."/>
            <person name="Rosling A."/>
        </authorList>
    </citation>
    <scope>NUCLEOTIDE SEQUENCE</scope>
    <source>
        <strain evidence="1">FL966</strain>
    </source>
</reference>
<dbReference type="EMBL" id="CAJVQA010023854">
    <property type="protein sequence ID" value="CAG8780121.1"/>
    <property type="molecule type" value="Genomic_DNA"/>
</dbReference>
<dbReference type="AlphaFoldDB" id="A0A9N9P155"/>
<dbReference type="OrthoDB" id="10540985at2759"/>
<gene>
    <name evidence="1" type="ORF">CPELLU_LOCUS16336</name>
</gene>
<dbReference type="Proteomes" id="UP000789759">
    <property type="component" value="Unassembled WGS sequence"/>
</dbReference>
<evidence type="ECO:0000313" key="1">
    <source>
        <dbReference type="EMBL" id="CAG8780121.1"/>
    </source>
</evidence>
<feature type="non-terminal residue" evidence="1">
    <location>
        <position position="1"/>
    </location>
</feature>
<sequence length="104" mass="11589">MDNASSSSTSCIKSKITWCPLLPNIQCIQVLLINVLLVLNLYTFDVTFSEDGTLSKGYDILLQDHTNKGQVCTIMDTYESKETAILKQYGVKDSQNPKEQAVLL</sequence>
<evidence type="ECO:0000313" key="2">
    <source>
        <dbReference type="Proteomes" id="UP000789759"/>
    </source>
</evidence>
<organism evidence="1 2">
    <name type="scientific">Cetraspora pellucida</name>
    <dbReference type="NCBI Taxonomy" id="1433469"/>
    <lineage>
        <taxon>Eukaryota</taxon>
        <taxon>Fungi</taxon>
        <taxon>Fungi incertae sedis</taxon>
        <taxon>Mucoromycota</taxon>
        <taxon>Glomeromycotina</taxon>
        <taxon>Glomeromycetes</taxon>
        <taxon>Diversisporales</taxon>
        <taxon>Gigasporaceae</taxon>
        <taxon>Cetraspora</taxon>
    </lineage>
</organism>
<name>A0A9N9P155_9GLOM</name>
<protein>
    <submittedName>
        <fullName evidence="1">23630_t:CDS:1</fullName>
    </submittedName>
</protein>